<dbReference type="InterPro" id="IPR051012">
    <property type="entry name" value="CellSynth/LPSAsmb/PSIAsmb"/>
</dbReference>
<evidence type="ECO:0000256" key="4">
    <source>
        <dbReference type="SAM" id="SignalP"/>
    </source>
</evidence>
<dbReference type="PANTHER" id="PTHR45586">
    <property type="entry name" value="TPR REPEAT-CONTAINING PROTEIN PA4667"/>
    <property type="match status" value="1"/>
</dbReference>
<comment type="caution">
    <text evidence="5">The sequence shown here is derived from an EMBL/GenBank/DDBJ whole genome shotgun (WGS) entry which is preliminary data.</text>
</comment>
<dbReference type="Pfam" id="PF13181">
    <property type="entry name" value="TPR_8"/>
    <property type="match status" value="2"/>
</dbReference>
<proteinExistence type="predicted"/>
<feature type="chain" id="PRO_5046087658" evidence="4">
    <location>
        <begin position="20"/>
        <end position="417"/>
    </location>
</feature>
<evidence type="ECO:0000313" key="5">
    <source>
        <dbReference type="EMBL" id="MFD2823465.1"/>
    </source>
</evidence>
<feature type="repeat" description="TPR" evidence="3">
    <location>
        <begin position="253"/>
        <end position="286"/>
    </location>
</feature>
<dbReference type="Gene3D" id="1.25.40.10">
    <property type="entry name" value="Tetratricopeptide repeat domain"/>
    <property type="match status" value="2"/>
</dbReference>
<evidence type="ECO:0000256" key="2">
    <source>
        <dbReference type="ARBA" id="ARBA00022803"/>
    </source>
</evidence>
<dbReference type="Proteomes" id="UP001597533">
    <property type="component" value="Unassembled WGS sequence"/>
</dbReference>
<keyword evidence="2 3" id="KW-0802">TPR repeat</keyword>
<dbReference type="PANTHER" id="PTHR45586:SF1">
    <property type="entry name" value="LIPOPOLYSACCHARIDE ASSEMBLY PROTEIN B"/>
    <property type="match status" value="1"/>
</dbReference>
<feature type="repeat" description="TPR" evidence="3">
    <location>
        <begin position="287"/>
        <end position="320"/>
    </location>
</feature>
<sequence length="417" mass="46636">MKKHVILALALGFSIFSFAQKKELKTAEKAIKNNNFSEAKSILNQVESMLSSMDEKSKDKFHYLKGQALYANGAGTDADLNMAIDNLNMVNSSYKVEVQEVKQNMINSIITESNSHYQSSQYSEAVKGFEKLYKLIPTDTTYLYYAAASAVNGKDYDTALKHYNNLNEIGYTGVEKEYFATNQATGEEEVLSSKDERDNYVKIGAYNNPGERQTESKKGEIIKNIAFIYVSQGKTTEALAAIKEARKNEPNDVSLILTEANLYHETGDLDSYKNLIEEAIKLDPNNLDLVFNLGVISSDNNDIEKAREYYQKVIDLDPTYINAQTNMAALILGEEQNIIEEMNSLGTSSADNKRYDELKAKRVNIYNEAVPYLEAVLKIDPKSIDVARTLMNIYSAVDNTAKFDEMKALVDALSGGN</sequence>
<accession>A0ABW5WQL5</accession>
<protein>
    <submittedName>
        <fullName evidence="5">Tetratricopeptide repeat protein</fullName>
    </submittedName>
</protein>
<dbReference type="RefSeq" id="WP_183487405.1">
    <property type="nucleotide sequence ID" value="NZ_JBHUOV010000002.1"/>
</dbReference>
<reference evidence="6" key="1">
    <citation type="journal article" date="2019" name="Int. J. Syst. Evol. Microbiol.">
        <title>The Global Catalogue of Microorganisms (GCM) 10K type strain sequencing project: providing services to taxonomists for standard genome sequencing and annotation.</title>
        <authorList>
            <consortium name="The Broad Institute Genomics Platform"/>
            <consortium name="The Broad Institute Genome Sequencing Center for Infectious Disease"/>
            <person name="Wu L."/>
            <person name="Ma J."/>
        </authorList>
    </citation>
    <scope>NUCLEOTIDE SEQUENCE [LARGE SCALE GENOMIC DNA]</scope>
    <source>
        <strain evidence="6">KCTC 32141</strain>
    </source>
</reference>
<dbReference type="InterPro" id="IPR019734">
    <property type="entry name" value="TPR_rpt"/>
</dbReference>
<dbReference type="EMBL" id="JBHUOV010000002">
    <property type="protein sequence ID" value="MFD2823465.1"/>
    <property type="molecule type" value="Genomic_DNA"/>
</dbReference>
<evidence type="ECO:0000256" key="3">
    <source>
        <dbReference type="PROSITE-ProRule" id="PRU00339"/>
    </source>
</evidence>
<dbReference type="InterPro" id="IPR011990">
    <property type="entry name" value="TPR-like_helical_dom_sf"/>
</dbReference>
<evidence type="ECO:0000256" key="1">
    <source>
        <dbReference type="ARBA" id="ARBA00022737"/>
    </source>
</evidence>
<dbReference type="SUPFAM" id="SSF48452">
    <property type="entry name" value="TPR-like"/>
    <property type="match status" value="2"/>
</dbReference>
<organism evidence="5 6">
    <name type="scientific">Lacinutrix iliipiscaria</name>
    <dbReference type="NCBI Taxonomy" id="1230532"/>
    <lineage>
        <taxon>Bacteria</taxon>
        <taxon>Pseudomonadati</taxon>
        <taxon>Bacteroidota</taxon>
        <taxon>Flavobacteriia</taxon>
        <taxon>Flavobacteriales</taxon>
        <taxon>Flavobacteriaceae</taxon>
        <taxon>Lacinutrix</taxon>
    </lineage>
</organism>
<dbReference type="SMART" id="SM00028">
    <property type="entry name" value="TPR"/>
    <property type="match status" value="4"/>
</dbReference>
<evidence type="ECO:0000313" key="6">
    <source>
        <dbReference type="Proteomes" id="UP001597533"/>
    </source>
</evidence>
<dbReference type="PROSITE" id="PS50005">
    <property type="entry name" value="TPR"/>
    <property type="match status" value="4"/>
</dbReference>
<keyword evidence="6" id="KW-1185">Reference proteome</keyword>
<gene>
    <name evidence="5" type="ORF">ACFS5M_07270</name>
</gene>
<keyword evidence="4" id="KW-0732">Signal</keyword>
<feature type="signal peptide" evidence="4">
    <location>
        <begin position="1"/>
        <end position="19"/>
    </location>
</feature>
<keyword evidence="1" id="KW-0677">Repeat</keyword>
<feature type="repeat" description="TPR" evidence="3">
    <location>
        <begin position="106"/>
        <end position="139"/>
    </location>
</feature>
<name>A0ABW5WQL5_9FLAO</name>
<feature type="repeat" description="TPR" evidence="3">
    <location>
        <begin position="219"/>
        <end position="252"/>
    </location>
</feature>